<sequence>MALPLLFSGSFWVLLVSLVLSITTLNNSTALVVDSVTSTTLEMGTFLEHSTSNGVLTPTPSTAFSDNEESSLEISVGASTGPTVSKPMPSKKASTIKPLVPLEIVNGTSDPAIPIRVNTQEYRTVTGGATTFNSLETSARINETNTTSSPEPSSGASGLPITDTSSGASGPPVTNTTSSPEPSGGASGLPVTSATSSLETSSGASGPPVTNLSTDMSTRSPDQERKGMLLVPLLVALLVVVVLVAFLLLWRQRQKRRTGVLTLSSGKHNGVVDAWAGPAQVHEEEALTEAVAGAGGEKGCGVPETEGSARRPTLTTFFSRRKSHQGSLAMEELKSSLGPGLKAEEEPLVGSEDEATEGAASKGPNMGDGVAPQRL</sequence>
<name>H0W1Q9_CAVPO</name>
<feature type="transmembrane region" description="Helical" evidence="2">
    <location>
        <begin position="229"/>
        <end position="250"/>
    </location>
</feature>
<feature type="signal peptide" evidence="3">
    <location>
        <begin position="1"/>
        <end position="21"/>
    </location>
</feature>
<feature type="region of interest" description="Disordered" evidence="1">
    <location>
        <begin position="142"/>
        <end position="221"/>
    </location>
</feature>
<dbReference type="GO" id="GO:2000404">
    <property type="term" value="P:regulation of T cell migration"/>
    <property type="evidence" value="ECO:0007669"/>
    <property type="project" value="InterPro"/>
</dbReference>
<dbReference type="Ensembl" id="ENSCPOT00000022452.2">
    <property type="protein sequence ID" value="ENSCPOP00000016899.2"/>
    <property type="gene ID" value="ENSCPOG00000020724.2"/>
</dbReference>
<dbReference type="GO" id="GO:0002296">
    <property type="term" value="P:T-helper 1 cell lineage commitment"/>
    <property type="evidence" value="ECO:0007669"/>
    <property type="project" value="Ensembl"/>
</dbReference>
<dbReference type="STRING" id="10141.ENSCPOP00000016899"/>
<dbReference type="GO" id="GO:0032760">
    <property type="term" value="P:positive regulation of tumor necrosis factor production"/>
    <property type="evidence" value="ECO:0007669"/>
    <property type="project" value="Ensembl"/>
</dbReference>
<dbReference type="PANTHER" id="PTHR35265">
    <property type="entry name" value="LEUKOSIALIN"/>
    <property type="match status" value="1"/>
</dbReference>
<dbReference type="GO" id="GO:0030544">
    <property type="term" value="F:Hsp70 protein binding"/>
    <property type="evidence" value="ECO:0007669"/>
    <property type="project" value="Ensembl"/>
</dbReference>
<feature type="compositionally biased region" description="Low complexity" evidence="1">
    <location>
        <begin position="142"/>
        <end position="154"/>
    </location>
</feature>
<dbReference type="Bgee" id="ENSCPOG00000020724">
    <property type="expression patterns" value="Expressed in adrenal gland and 8 other cell types or tissues"/>
</dbReference>
<dbReference type="EMBL" id="AAKN02007769">
    <property type="status" value="NOT_ANNOTATED_CDS"/>
    <property type="molecule type" value="Genomic_DNA"/>
</dbReference>
<feature type="compositionally biased region" description="Polar residues" evidence="1">
    <location>
        <begin position="190"/>
        <end position="220"/>
    </location>
</feature>
<dbReference type="GO" id="GO:0007166">
    <property type="term" value="P:cell surface receptor signaling pathway"/>
    <property type="evidence" value="ECO:0007669"/>
    <property type="project" value="TreeGrafter"/>
</dbReference>
<evidence type="ECO:0000256" key="1">
    <source>
        <dbReference type="SAM" id="MobiDB-lite"/>
    </source>
</evidence>
<reference evidence="4" key="2">
    <citation type="submission" date="2025-08" db="UniProtKB">
        <authorList>
            <consortium name="Ensembl"/>
        </authorList>
    </citation>
    <scope>IDENTIFICATION</scope>
    <source>
        <strain evidence="4">2N</strain>
    </source>
</reference>
<dbReference type="GeneTree" id="ENSGT00390000017626"/>
<feature type="region of interest" description="Disordered" evidence="1">
    <location>
        <begin position="326"/>
        <end position="375"/>
    </location>
</feature>
<protein>
    <submittedName>
        <fullName evidence="4">Sialophorin</fullName>
    </submittedName>
</protein>
<dbReference type="GO" id="GO:0050863">
    <property type="term" value="P:regulation of T cell activation"/>
    <property type="evidence" value="ECO:0007669"/>
    <property type="project" value="InterPro"/>
</dbReference>
<proteinExistence type="predicted"/>
<dbReference type="VEuPathDB" id="HostDB:ENSCPOG00000020724"/>
<feature type="compositionally biased region" description="Polar residues" evidence="1">
    <location>
        <begin position="162"/>
        <end position="181"/>
    </location>
</feature>
<keyword evidence="2" id="KW-0812">Transmembrane</keyword>
<dbReference type="HOGENOM" id="CLU_038831_0_0_1"/>
<gene>
    <name evidence="4" type="primary">SPN</name>
</gene>
<dbReference type="GO" id="GO:0042742">
    <property type="term" value="P:defense response to bacterium"/>
    <property type="evidence" value="ECO:0007669"/>
    <property type="project" value="Ensembl"/>
</dbReference>
<keyword evidence="3" id="KW-0732">Signal</keyword>
<evidence type="ECO:0000256" key="3">
    <source>
        <dbReference type="SAM" id="SignalP"/>
    </source>
</evidence>
<organism evidence="4 5">
    <name type="scientific">Cavia porcellus</name>
    <name type="common">Guinea pig</name>
    <dbReference type="NCBI Taxonomy" id="10141"/>
    <lineage>
        <taxon>Eukaryota</taxon>
        <taxon>Metazoa</taxon>
        <taxon>Chordata</taxon>
        <taxon>Craniata</taxon>
        <taxon>Vertebrata</taxon>
        <taxon>Euteleostomi</taxon>
        <taxon>Mammalia</taxon>
        <taxon>Eutheria</taxon>
        <taxon>Euarchontoglires</taxon>
        <taxon>Glires</taxon>
        <taxon>Rodentia</taxon>
        <taxon>Hystricomorpha</taxon>
        <taxon>Caviidae</taxon>
        <taxon>Cavia</taxon>
    </lineage>
</organism>
<evidence type="ECO:0000313" key="4">
    <source>
        <dbReference type="Ensembl" id="ENSCPOP00000016899.2"/>
    </source>
</evidence>
<reference evidence="5" key="1">
    <citation type="journal article" date="2011" name="Nature">
        <title>A high-resolution map of human evolutionary constraint using 29 mammals.</title>
        <authorList>
            <person name="Lindblad-Toh K."/>
            <person name="Garber M."/>
            <person name="Zuk O."/>
            <person name="Lin M.F."/>
            <person name="Parker B.J."/>
            <person name="Washietl S."/>
            <person name="Kheradpour P."/>
            <person name="Ernst J."/>
            <person name="Jordan G."/>
            <person name="Mauceli E."/>
            <person name="Ward L.D."/>
            <person name="Lowe C.B."/>
            <person name="Holloway A.K."/>
            <person name="Clamp M."/>
            <person name="Gnerre S."/>
            <person name="Alfoldi J."/>
            <person name="Beal K."/>
            <person name="Chang J."/>
            <person name="Clawson H."/>
            <person name="Cuff J."/>
            <person name="Di Palma F."/>
            <person name="Fitzgerald S."/>
            <person name="Flicek P."/>
            <person name="Guttman M."/>
            <person name="Hubisz M.J."/>
            <person name="Jaffe D.B."/>
            <person name="Jungreis I."/>
            <person name="Kent W.J."/>
            <person name="Kostka D."/>
            <person name="Lara M."/>
            <person name="Martins A.L."/>
            <person name="Massingham T."/>
            <person name="Moltke I."/>
            <person name="Raney B.J."/>
            <person name="Rasmussen M.D."/>
            <person name="Robinson J."/>
            <person name="Stark A."/>
            <person name="Vilella A.J."/>
            <person name="Wen J."/>
            <person name="Xie X."/>
            <person name="Zody M.C."/>
            <person name="Baldwin J."/>
            <person name="Bloom T."/>
            <person name="Chin C.W."/>
            <person name="Heiman D."/>
            <person name="Nicol R."/>
            <person name="Nusbaum C."/>
            <person name="Young S."/>
            <person name="Wilkinson J."/>
            <person name="Worley K.C."/>
            <person name="Kovar C.L."/>
            <person name="Muzny D.M."/>
            <person name="Gibbs R.A."/>
            <person name="Cree A."/>
            <person name="Dihn H.H."/>
            <person name="Fowler G."/>
            <person name="Jhangiani S."/>
            <person name="Joshi V."/>
            <person name="Lee S."/>
            <person name="Lewis L.R."/>
            <person name="Nazareth L.V."/>
            <person name="Okwuonu G."/>
            <person name="Santibanez J."/>
            <person name="Warren W.C."/>
            <person name="Mardis E.R."/>
            <person name="Weinstock G.M."/>
            <person name="Wilson R.K."/>
            <person name="Delehaunty K."/>
            <person name="Dooling D."/>
            <person name="Fronik C."/>
            <person name="Fulton L."/>
            <person name="Fulton B."/>
            <person name="Graves T."/>
            <person name="Minx P."/>
            <person name="Sodergren E."/>
            <person name="Birney E."/>
            <person name="Margulies E.H."/>
            <person name="Herrero J."/>
            <person name="Green E.D."/>
            <person name="Haussler D."/>
            <person name="Siepel A."/>
            <person name="Goldman N."/>
            <person name="Pollard K.S."/>
            <person name="Pedersen J.S."/>
            <person name="Lander E.S."/>
            <person name="Kellis M."/>
        </authorList>
    </citation>
    <scope>NUCLEOTIDE SEQUENCE [LARGE SCALE GENOMIC DNA]</scope>
    <source>
        <strain evidence="5">2N</strain>
    </source>
</reference>
<dbReference type="GO" id="GO:0004888">
    <property type="term" value="F:transmembrane signaling receptor activity"/>
    <property type="evidence" value="ECO:0007669"/>
    <property type="project" value="InterPro"/>
</dbReference>
<evidence type="ECO:0000313" key="5">
    <source>
        <dbReference type="Proteomes" id="UP000005447"/>
    </source>
</evidence>
<keyword evidence="2" id="KW-1133">Transmembrane helix</keyword>
<keyword evidence="2" id="KW-0472">Membrane</keyword>
<dbReference type="InterPro" id="IPR038829">
    <property type="entry name" value="Leukosialin"/>
</dbReference>
<dbReference type="FunCoup" id="H0W1Q9">
    <property type="interactions" value="185"/>
</dbReference>
<dbReference type="GO" id="GO:0050776">
    <property type="term" value="P:regulation of immune response"/>
    <property type="evidence" value="ECO:0007669"/>
    <property type="project" value="TreeGrafter"/>
</dbReference>
<dbReference type="GO" id="GO:0009897">
    <property type="term" value="C:external side of plasma membrane"/>
    <property type="evidence" value="ECO:0007669"/>
    <property type="project" value="TreeGrafter"/>
</dbReference>
<dbReference type="AlphaFoldDB" id="H0W1Q9"/>
<accession>H0W1Q9</accession>
<dbReference type="Proteomes" id="UP000005447">
    <property type="component" value="Unassembled WGS sequence"/>
</dbReference>
<dbReference type="GO" id="GO:0005615">
    <property type="term" value="C:extracellular space"/>
    <property type="evidence" value="ECO:0007669"/>
    <property type="project" value="Ensembl"/>
</dbReference>
<evidence type="ECO:0000256" key="2">
    <source>
        <dbReference type="SAM" id="Phobius"/>
    </source>
</evidence>
<reference evidence="4" key="3">
    <citation type="submission" date="2025-09" db="UniProtKB">
        <authorList>
            <consortium name="Ensembl"/>
        </authorList>
    </citation>
    <scope>IDENTIFICATION</scope>
    <source>
        <strain evidence="4">2N</strain>
    </source>
</reference>
<feature type="chain" id="PRO_5012429433" evidence="3">
    <location>
        <begin position="22"/>
        <end position="375"/>
    </location>
</feature>
<dbReference type="OMA" id="FKMSSMP"/>
<dbReference type="InParanoid" id="H0W1Q9"/>
<dbReference type="PANTHER" id="PTHR35265:SF1">
    <property type="entry name" value="LEUKOSIALIN"/>
    <property type="match status" value="1"/>
</dbReference>
<keyword evidence="5" id="KW-1185">Reference proteome</keyword>